<feature type="signal peptide" evidence="1">
    <location>
        <begin position="1"/>
        <end position="26"/>
    </location>
</feature>
<dbReference type="EMBL" id="JBHZOL010000057">
    <property type="protein sequence ID" value="MFE4106234.1"/>
    <property type="molecule type" value="Genomic_DNA"/>
</dbReference>
<organism evidence="2 3">
    <name type="scientific">Almyronema epifaneia S1</name>
    <dbReference type="NCBI Taxonomy" id="2991925"/>
    <lineage>
        <taxon>Bacteria</taxon>
        <taxon>Bacillati</taxon>
        <taxon>Cyanobacteriota</taxon>
        <taxon>Cyanophyceae</taxon>
        <taxon>Nodosilineales</taxon>
        <taxon>Nodosilineaceae</taxon>
        <taxon>Almyronema</taxon>
        <taxon>Almyronema epifaneia</taxon>
    </lineage>
</organism>
<proteinExistence type="predicted"/>
<accession>A0ABW6IDH9</accession>
<evidence type="ECO:0000313" key="3">
    <source>
        <dbReference type="Proteomes" id="UP001600165"/>
    </source>
</evidence>
<dbReference type="RefSeq" id="WP_377963793.1">
    <property type="nucleotide sequence ID" value="NZ_JBHZOL010000057.1"/>
</dbReference>
<keyword evidence="3" id="KW-1185">Reference proteome</keyword>
<sequence length="276" mass="29620">MRRITWCPLFLSAALAVSGLPLASSAATASIQAGIGTLSENHQEVLLAGYRGFRLRVRTSRYRSGGFRRGGSCLVNQGDQVAVVAPPARSEEVESTLTGLAPSEVGPVDVTASAHPTFLVNVPDLEGAATAELTIQHEDYTRADAEVVNMSFELNGQPGIVAIQVPQSETALEPGSKYLWQLAIKCESESALDNSSNLVVDSWIEREAIDASPTGSLQDQLAFYAERGIWQETAGTLAQLRYQFPDDPAIASDWQALMQDVGLDEFAAVPVVQMVQ</sequence>
<protein>
    <submittedName>
        <fullName evidence="2">DUF928 domain-containing protein</fullName>
    </submittedName>
</protein>
<evidence type="ECO:0000313" key="2">
    <source>
        <dbReference type="EMBL" id="MFE4106234.1"/>
    </source>
</evidence>
<name>A0ABW6IDH9_9CYAN</name>
<comment type="caution">
    <text evidence="2">The sequence shown here is derived from an EMBL/GenBank/DDBJ whole genome shotgun (WGS) entry which is preliminary data.</text>
</comment>
<dbReference type="Pfam" id="PF06051">
    <property type="entry name" value="DUF928"/>
    <property type="match status" value="1"/>
</dbReference>
<feature type="chain" id="PRO_5047503071" evidence="1">
    <location>
        <begin position="27"/>
        <end position="276"/>
    </location>
</feature>
<dbReference type="Proteomes" id="UP001600165">
    <property type="component" value="Unassembled WGS sequence"/>
</dbReference>
<gene>
    <name evidence="2" type="ORF">ACFVKH_08100</name>
</gene>
<evidence type="ECO:0000256" key="1">
    <source>
        <dbReference type="SAM" id="SignalP"/>
    </source>
</evidence>
<dbReference type="InterPro" id="IPR010328">
    <property type="entry name" value="DUF928"/>
</dbReference>
<reference evidence="2 3" key="1">
    <citation type="submission" date="2024-10" db="EMBL/GenBank/DDBJ databases">
        <authorList>
            <person name="Ratan Roy A."/>
            <person name="Morales Sandoval P.H."/>
            <person name="De Los Santos Villalobos S."/>
            <person name="Chakraborty S."/>
            <person name="Mukherjee J."/>
        </authorList>
    </citation>
    <scope>NUCLEOTIDE SEQUENCE [LARGE SCALE GENOMIC DNA]</scope>
    <source>
        <strain evidence="2 3">S1</strain>
    </source>
</reference>
<keyword evidence="1" id="KW-0732">Signal</keyword>